<dbReference type="PANTHER" id="PTHR33048:SF124">
    <property type="entry name" value="INTEGRAL MEMBRANE PROTEIN"/>
    <property type="match status" value="1"/>
</dbReference>
<feature type="region of interest" description="Disordered" evidence="6">
    <location>
        <begin position="302"/>
        <end position="368"/>
    </location>
</feature>
<accession>A0A3E2HPQ0</accession>
<keyword evidence="2 7" id="KW-0812">Transmembrane</keyword>
<dbReference type="OMA" id="GVHEWDL"/>
<dbReference type="AlphaFoldDB" id="A0A3E2HPQ0"/>
<feature type="compositionally biased region" description="Basic and acidic residues" evidence="6">
    <location>
        <begin position="326"/>
        <end position="350"/>
    </location>
</feature>
<dbReference type="InterPro" id="IPR052337">
    <property type="entry name" value="SAT4-like"/>
</dbReference>
<evidence type="ECO:0000256" key="3">
    <source>
        <dbReference type="ARBA" id="ARBA00022989"/>
    </source>
</evidence>
<organism evidence="9 10">
    <name type="scientific">Scytalidium lignicola</name>
    <name type="common">Hyphomycete</name>
    <dbReference type="NCBI Taxonomy" id="5539"/>
    <lineage>
        <taxon>Eukaryota</taxon>
        <taxon>Fungi</taxon>
        <taxon>Dikarya</taxon>
        <taxon>Ascomycota</taxon>
        <taxon>Pezizomycotina</taxon>
        <taxon>Leotiomycetes</taxon>
        <taxon>Leotiomycetes incertae sedis</taxon>
        <taxon>Scytalidium</taxon>
    </lineage>
</organism>
<name>A0A3E2HPQ0_SCYLI</name>
<sequence length="391" mass="43878">MSGYPVVDGVTVLVLPPLGIVPDFDHPAQNKRLAHFLVFGLGAPLAFLALCQRFYTKCYLAKGLQLDDCNVIDHPGHADPTDNALADSIVQGGMCAHVWEMPLTRFESYSVVTYVTAPVYQMCNGFTKLSLLVVYLQLSPQKWFRIGAWFSIVVVALYTSIITFLMFFHCRPVRRAFDFTIESGYCLDAGVLYMATAVSNIITDIMLFMLPTPMVLKLHMPRSRKLAAIAIFGIGSLTIATSIVRLVYLPATLRSTDISWDAAPADVWTFIEGNLFIICGSMPTMLRFLRHIFPRIFDDSTVSQSHEPTRGRQPSDNPHSRSRKRNQYERFPDPLELKLYPDEGRNKVEIESSTAVDTSKKDVDNHSETAAILETKSYTVRSEQYSPSNSL</sequence>
<dbReference type="PANTHER" id="PTHR33048">
    <property type="entry name" value="PTH11-LIKE INTEGRAL MEMBRANE PROTEIN (AFU_ORTHOLOGUE AFUA_5G11245)"/>
    <property type="match status" value="1"/>
</dbReference>
<keyword evidence="3 7" id="KW-1133">Transmembrane helix</keyword>
<feature type="transmembrane region" description="Helical" evidence="7">
    <location>
        <begin position="33"/>
        <end position="55"/>
    </location>
</feature>
<comment type="subcellular location">
    <subcellularLocation>
        <location evidence="1">Membrane</location>
        <topology evidence="1">Multi-pass membrane protein</topology>
    </subcellularLocation>
</comment>
<proteinExistence type="inferred from homology"/>
<evidence type="ECO:0000313" key="10">
    <source>
        <dbReference type="Proteomes" id="UP000258309"/>
    </source>
</evidence>
<feature type="compositionally biased region" description="Basic and acidic residues" evidence="6">
    <location>
        <begin position="358"/>
        <end position="367"/>
    </location>
</feature>
<evidence type="ECO:0000256" key="4">
    <source>
        <dbReference type="ARBA" id="ARBA00023136"/>
    </source>
</evidence>
<feature type="transmembrane region" description="Helical" evidence="7">
    <location>
        <begin position="226"/>
        <end position="248"/>
    </location>
</feature>
<feature type="non-terminal residue" evidence="9">
    <location>
        <position position="1"/>
    </location>
</feature>
<feature type="compositionally biased region" description="Polar residues" evidence="6">
    <location>
        <begin position="302"/>
        <end position="317"/>
    </location>
</feature>
<evidence type="ECO:0000256" key="5">
    <source>
        <dbReference type="ARBA" id="ARBA00038359"/>
    </source>
</evidence>
<evidence type="ECO:0000256" key="7">
    <source>
        <dbReference type="SAM" id="Phobius"/>
    </source>
</evidence>
<keyword evidence="4 7" id="KW-0472">Membrane</keyword>
<feature type="transmembrane region" description="Helical" evidence="7">
    <location>
        <begin position="189"/>
        <end position="210"/>
    </location>
</feature>
<dbReference type="InterPro" id="IPR049326">
    <property type="entry name" value="Rhodopsin_dom_fungi"/>
</dbReference>
<evidence type="ECO:0000256" key="6">
    <source>
        <dbReference type="SAM" id="MobiDB-lite"/>
    </source>
</evidence>
<feature type="non-terminal residue" evidence="9">
    <location>
        <position position="391"/>
    </location>
</feature>
<evidence type="ECO:0000259" key="8">
    <source>
        <dbReference type="Pfam" id="PF20684"/>
    </source>
</evidence>
<dbReference type="Pfam" id="PF20684">
    <property type="entry name" value="Fung_rhodopsin"/>
    <property type="match status" value="1"/>
</dbReference>
<comment type="caution">
    <text evidence="9">The sequence shown here is derived from an EMBL/GenBank/DDBJ whole genome shotgun (WGS) entry which is preliminary data.</text>
</comment>
<comment type="similarity">
    <text evidence="5">Belongs to the SAT4 family.</text>
</comment>
<dbReference type="GO" id="GO:0016020">
    <property type="term" value="C:membrane"/>
    <property type="evidence" value="ECO:0007669"/>
    <property type="project" value="UniProtKB-SubCell"/>
</dbReference>
<evidence type="ECO:0000256" key="2">
    <source>
        <dbReference type="ARBA" id="ARBA00022692"/>
    </source>
</evidence>
<evidence type="ECO:0000256" key="1">
    <source>
        <dbReference type="ARBA" id="ARBA00004141"/>
    </source>
</evidence>
<gene>
    <name evidence="9" type="ORF">B7463_g1022</name>
</gene>
<feature type="domain" description="Rhodopsin" evidence="8">
    <location>
        <begin position="53"/>
        <end position="290"/>
    </location>
</feature>
<dbReference type="Proteomes" id="UP000258309">
    <property type="component" value="Unassembled WGS sequence"/>
</dbReference>
<reference evidence="9 10" key="1">
    <citation type="submission" date="2018-05" db="EMBL/GenBank/DDBJ databases">
        <title>Draft genome sequence of Scytalidium lignicola DSM 105466, a ubiquitous saprotrophic fungus.</title>
        <authorList>
            <person name="Buettner E."/>
            <person name="Gebauer A.M."/>
            <person name="Hofrichter M."/>
            <person name="Liers C."/>
            <person name="Kellner H."/>
        </authorList>
    </citation>
    <scope>NUCLEOTIDE SEQUENCE [LARGE SCALE GENOMIC DNA]</scope>
    <source>
        <strain evidence="9 10">DSM 105466</strain>
    </source>
</reference>
<feature type="transmembrane region" description="Helical" evidence="7">
    <location>
        <begin position="146"/>
        <end position="169"/>
    </location>
</feature>
<dbReference type="OrthoDB" id="5342292at2759"/>
<evidence type="ECO:0000313" key="9">
    <source>
        <dbReference type="EMBL" id="RFU35317.1"/>
    </source>
</evidence>
<protein>
    <recommendedName>
        <fullName evidence="8">Rhodopsin domain-containing protein</fullName>
    </recommendedName>
</protein>
<keyword evidence="10" id="KW-1185">Reference proteome</keyword>
<dbReference type="EMBL" id="NCSJ02000010">
    <property type="protein sequence ID" value="RFU35317.1"/>
    <property type="molecule type" value="Genomic_DNA"/>
</dbReference>